<dbReference type="EMBL" id="CP001357">
    <property type="protein sequence ID" value="ACN83973.1"/>
    <property type="molecule type" value="Genomic_DNA"/>
</dbReference>
<dbReference type="CDD" id="cd05289">
    <property type="entry name" value="MDR_like_2"/>
    <property type="match status" value="1"/>
</dbReference>
<dbReference type="SUPFAM" id="SSF51735">
    <property type="entry name" value="NAD(P)-binding Rossmann-fold domains"/>
    <property type="match status" value="1"/>
</dbReference>
<dbReference type="SUPFAM" id="SSF50129">
    <property type="entry name" value="GroES-like"/>
    <property type="match status" value="1"/>
</dbReference>
<evidence type="ECO:0000259" key="1">
    <source>
        <dbReference type="SMART" id="SM00829"/>
    </source>
</evidence>
<protein>
    <submittedName>
        <fullName evidence="2">Quinone reductase</fullName>
    </submittedName>
</protein>
<dbReference type="GO" id="GO:0016491">
    <property type="term" value="F:oxidoreductase activity"/>
    <property type="evidence" value="ECO:0007669"/>
    <property type="project" value="InterPro"/>
</dbReference>
<reference evidence="2 3" key="1">
    <citation type="journal article" date="2009" name="PLoS ONE">
        <title>Genome sequence of the pathogenic intestinal spirochete Brachyspira hyodysenteriae reveals adaptations to its lifestyle in the porcine large intestine.</title>
        <authorList>
            <person name="Bellgard M.I."/>
            <person name="Wanchanthuek P."/>
            <person name="La T."/>
            <person name="Ryan K."/>
            <person name="Moolhuijzen P."/>
            <person name="Albertyn Z."/>
            <person name="Shaban B."/>
            <person name="Motro Y."/>
            <person name="Dunn D.S."/>
            <person name="Schibeci D."/>
            <person name="Hunter A."/>
            <person name="Barrero R."/>
            <person name="Phillips N.D."/>
            <person name="Hampson D.J."/>
        </authorList>
    </citation>
    <scope>NUCLEOTIDE SEQUENCE [LARGE SCALE GENOMIC DNA]</scope>
    <source>
        <strain evidence="3">ATCC 49526 / WA1</strain>
    </source>
</reference>
<name>A0A3B6VCQ1_BRAHW</name>
<dbReference type="PANTHER" id="PTHR11695">
    <property type="entry name" value="ALCOHOL DEHYDROGENASE RELATED"/>
    <property type="match status" value="1"/>
</dbReference>
<proteinExistence type="predicted"/>
<dbReference type="InterPro" id="IPR011032">
    <property type="entry name" value="GroES-like_sf"/>
</dbReference>
<dbReference type="Pfam" id="PF08240">
    <property type="entry name" value="ADH_N"/>
    <property type="match status" value="1"/>
</dbReference>
<dbReference type="Gene3D" id="3.90.180.10">
    <property type="entry name" value="Medium-chain alcohol dehydrogenases, catalytic domain"/>
    <property type="match status" value="1"/>
</dbReference>
<dbReference type="PANTHER" id="PTHR11695:SF294">
    <property type="entry name" value="RETICULON-4-INTERACTING PROTEIN 1, MITOCHONDRIAL"/>
    <property type="match status" value="1"/>
</dbReference>
<evidence type="ECO:0000313" key="3">
    <source>
        <dbReference type="Proteomes" id="UP000001803"/>
    </source>
</evidence>
<sequence length="333" mass="37027">MKAIQIKKYSKEIDTNIADIPMPEIFDNDVLIKVKAAAVNPLEILILTGAVRLIQDYKMPLTLGNECSGIIESVGKNVTDFKVGDKVYTRLPISKIGAFAEYVAVDSKFISLMPNDYDFITSAAIPLTALTAYQAFTEELEAKSGQTILITGGSGSFGELAVPIAKYLGLNVIVSGSERLKEHFINLGADKYISYNKENYAELVSNVDHVIDTLGANEFDKELSVLKKGGRLLSLRTSPNKKFAEDNKFPFIKKLLFSLAGSKYDKKAMKEQKEYRFMFVRANGEQLRKITKIVEDKNIKPKIYSTVFNIDNASEALKSVIKKHTDGKIIISM</sequence>
<accession>A0A3B6VCQ1</accession>
<dbReference type="InterPro" id="IPR020843">
    <property type="entry name" value="ER"/>
</dbReference>
<evidence type="ECO:0000313" key="2">
    <source>
        <dbReference type="EMBL" id="ACN83973.1"/>
    </source>
</evidence>
<dbReference type="InterPro" id="IPR050700">
    <property type="entry name" value="YIM1/Zinc_Alcohol_DH_Fams"/>
</dbReference>
<dbReference type="Gene3D" id="3.40.50.720">
    <property type="entry name" value="NAD(P)-binding Rossmann-like Domain"/>
    <property type="match status" value="1"/>
</dbReference>
<dbReference type="RefSeq" id="WP_012671015.1">
    <property type="nucleotide sequence ID" value="NC_012225.1"/>
</dbReference>
<dbReference type="SMART" id="SM00829">
    <property type="entry name" value="PKS_ER"/>
    <property type="match status" value="1"/>
</dbReference>
<dbReference type="Pfam" id="PF13602">
    <property type="entry name" value="ADH_zinc_N_2"/>
    <property type="match status" value="1"/>
</dbReference>
<dbReference type="InterPro" id="IPR036291">
    <property type="entry name" value="NAD(P)-bd_dom_sf"/>
</dbReference>
<feature type="domain" description="Enoyl reductase (ER)" evidence="1">
    <location>
        <begin position="14"/>
        <end position="331"/>
    </location>
</feature>
<dbReference type="STRING" id="565034.BHWA1_01503"/>
<organism evidence="2 3">
    <name type="scientific">Brachyspira hyodysenteriae (strain ATCC 49526 / WA1)</name>
    <dbReference type="NCBI Taxonomy" id="565034"/>
    <lineage>
        <taxon>Bacteria</taxon>
        <taxon>Pseudomonadati</taxon>
        <taxon>Spirochaetota</taxon>
        <taxon>Spirochaetia</taxon>
        <taxon>Brachyspirales</taxon>
        <taxon>Brachyspiraceae</taxon>
        <taxon>Brachyspira</taxon>
    </lineage>
</organism>
<dbReference type="AlphaFoldDB" id="A0A3B6VCQ1"/>
<dbReference type="InterPro" id="IPR013154">
    <property type="entry name" value="ADH-like_N"/>
</dbReference>
<dbReference type="Proteomes" id="UP000001803">
    <property type="component" value="Chromosome"/>
</dbReference>
<keyword evidence="3" id="KW-1185">Reference proteome</keyword>
<gene>
    <name evidence="2" type="ordered locus">BHWA1_01503</name>
</gene>
<dbReference type="KEGG" id="bhy:BHWA1_01503"/>